<dbReference type="PANTHER" id="PTHR40465">
    <property type="entry name" value="CHROMOSOME 1, WHOLE GENOME SHOTGUN SEQUENCE"/>
    <property type="match status" value="1"/>
</dbReference>
<dbReference type="RefSeq" id="XP_007773979.1">
    <property type="nucleotide sequence ID" value="XM_007775789.1"/>
</dbReference>
<feature type="transmembrane region" description="Helical" evidence="1">
    <location>
        <begin position="197"/>
        <end position="219"/>
    </location>
</feature>
<keyword evidence="1" id="KW-0472">Membrane</keyword>
<dbReference type="EMBL" id="JH711587">
    <property type="protein sequence ID" value="EIW75988.1"/>
    <property type="molecule type" value="Genomic_DNA"/>
</dbReference>
<keyword evidence="4" id="KW-1185">Reference proteome</keyword>
<dbReference type="AlphaFoldDB" id="A0A5M3M9R5"/>
<reference evidence="4" key="1">
    <citation type="journal article" date="2012" name="Science">
        <title>The Paleozoic origin of enzymatic lignin decomposition reconstructed from 31 fungal genomes.</title>
        <authorList>
            <person name="Floudas D."/>
            <person name="Binder M."/>
            <person name="Riley R."/>
            <person name="Barry K."/>
            <person name="Blanchette R.A."/>
            <person name="Henrissat B."/>
            <person name="Martinez A.T."/>
            <person name="Otillar R."/>
            <person name="Spatafora J.W."/>
            <person name="Yadav J.S."/>
            <person name="Aerts A."/>
            <person name="Benoit I."/>
            <person name="Boyd A."/>
            <person name="Carlson A."/>
            <person name="Copeland A."/>
            <person name="Coutinho P.M."/>
            <person name="de Vries R.P."/>
            <person name="Ferreira P."/>
            <person name="Findley K."/>
            <person name="Foster B."/>
            <person name="Gaskell J."/>
            <person name="Glotzer D."/>
            <person name="Gorecki P."/>
            <person name="Heitman J."/>
            <person name="Hesse C."/>
            <person name="Hori C."/>
            <person name="Igarashi K."/>
            <person name="Jurgens J.A."/>
            <person name="Kallen N."/>
            <person name="Kersten P."/>
            <person name="Kohler A."/>
            <person name="Kuees U."/>
            <person name="Kumar T.K.A."/>
            <person name="Kuo A."/>
            <person name="LaButti K."/>
            <person name="Larrondo L.F."/>
            <person name="Lindquist E."/>
            <person name="Ling A."/>
            <person name="Lombard V."/>
            <person name="Lucas S."/>
            <person name="Lundell T."/>
            <person name="Martin R."/>
            <person name="McLaughlin D.J."/>
            <person name="Morgenstern I."/>
            <person name="Morin E."/>
            <person name="Murat C."/>
            <person name="Nagy L.G."/>
            <person name="Nolan M."/>
            <person name="Ohm R.A."/>
            <person name="Patyshakuliyeva A."/>
            <person name="Rokas A."/>
            <person name="Ruiz-Duenas F.J."/>
            <person name="Sabat G."/>
            <person name="Salamov A."/>
            <person name="Samejima M."/>
            <person name="Schmutz J."/>
            <person name="Slot J.C."/>
            <person name="St John F."/>
            <person name="Stenlid J."/>
            <person name="Sun H."/>
            <person name="Sun S."/>
            <person name="Syed K."/>
            <person name="Tsang A."/>
            <person name="Wiebenga A."/>
            <person name="Young D."/>
            <person name="Pisabarro A."/>
            <person name="Eastwood D.C."/>
            <person name="Martin F."/>
            <person name="Cullen D."/>
            <person name="Grigoriev I.V."/>
            <person name="Hibbett D.S."/>
        </authorList>
    </citation>
    <scope>NUCLEOTIDE SEQUENCE [LARGE SCALE GENOMIC DNA]</scope>
    <source>
        <strain evidence="4">RWD-64-598 SS2</strain>
    </source>
</reference>
<feature type="domain" description="DUF6534" evidence="2">
    <location>
        <begin position="165"/>
        <end position="250"/>
    </location>
</feature>
<feature type="transmembrane region" description="Helical" evidence="1">
    <location>
        <begin position="47"/>
        <end position="67"/>
    </location>
</feature>
<evidence type="ECO:0000313" key="4">
    <source>
        <dbReference type="Proteomes" id="UP000053558"/>
    </source>
</evidence>
<keyword evidence="1" id="KW-0812">Transmembrane</keyword>
<dbReference type="OrthoDB" id="3270417at2759"/>
<dbReference type="OMA" id="RVWIMSN"/>
<dbReference type="PANTHER" id="PTHR40465:SF1">
    <property type="entry name" value="DUF6534 DOMAIN-CONTAINING PROTEIN"/>
    <property type="match status" value="1"/>
</dbReference>
<accession>A0A5M3M9R5</accession>
<proteinExistence type="predicted"/>
<sequence>MAPTPAEAIMQGPLCGTLATMMLYGIICMQTFQYYQNYERDRKFMKVLVAWVWALETAHTALSIHYVEHYLILNFGNDELLNYAVWSMGASYFIGFWIAYPVNLVFVWRIWLLSRKRWIAAFLTFMATARLGLGLSNCSTSFRYPAWVVFRQHIHATMVSGWTVSACTDTLIASTLCFYLHRQRTGMRRTDTIINELLLYTINTGLVTSLFAIAVLITFLGSSNLAFSAFVQTQSKLYAVSLLATLNTRKQTLKRARHATPTGENFALTAPEGGIDLPPSSTFKPMNTASMLPPIRIARPSELSSYSTPDYAYTYAYSTSGDTGSTDPHDPEMGRLSAKRAADLEWGDNNNSGGSYGIQEVPRTAVPMTTGRARTRTSAAGLHAAACPQVDMVLTTASLGGVRRHIDAVGLRGDDEAPFG</sequence>
<dbReference type="Pfam" id="PF20152">
    <property type="entry name" value="DUF6534"/>
    <property type="match status" value="1"/>
</dbReference>
<evidence type="ECO:0000256" key="1">
    <source>
        <dbReference type="SAM" id="Phobius"/>
    </source>
</evidence>
<evidence type="ECO:0000313" key="3">
    <source>
        <dbReference type="EMBL" id="EIW75988.1"/>
    </source>
</evidence>
<dbReference type="GeneID" id="19206175"/>
<evidence type="ECO:0000259" key="2">
    <source>
        <dbReference type="Pfam" id="PF20152"/>
    </source>
</evidence>
<feature type="transmembrane region" description="Helical" evidence="1">
    <location>
        <begin position="118"/>
        <end position="142"/>
    </location>
</feature>
<feature type="transmembrane region" description="Helical" evidence="1">
    <location>
        <begin position="83"/>
        <end position="106"/>
    </location>
</feature>
<feature type="transmembrane region" description="Helical" evidence="1">
    <location>
        <begin position="162"/>
        <end position="181"/>
    </location>
</feature>
<dbReference type="KEGG" id="cput:CONPUDRAFT_169214"/>
<comment type="caution">
    <text evidence="3">The sequence shown here is derived from an EMBL/GenBank/DDBJ whole genome shotgun (WGS) entry which is preliminary data.</text>
</comment>
<keyword evidence="1" id="KW-1133">Transmembrane helix</keyword>
<dbReference type="InterPro" id="IPR045339">
    <property type="entry name" value="DUF6534"/>
</dbReference>
<gene>
    <name evidence="3" type="ORF">CONPUDRAFT_169214</name>
</gene>
<dbReference type="Proteomes" id="UP000053558">
    <property type="component" value="Unassembled WGS sequence"/>
</dbReference>
<name>A0A5M3M9R5_CONPW</name>
<protein>
    <recommendedName>
        <fullName evidence="2">DUF6534 domain-containing protein</fullName>
    </recommendedName>
</protein>
<feature type="transmembrane region" description="Helical" evidence="1">
    <location>
        <begin position="16"/>
        <end position="35"/>
    </location>
</feature>
<organism evidence="3 4">
    <name type="scientific">Coniophora puteana (strain RWD-64-598)</name>
    <name type="common">Brown rot fungus</name>
    <dbReference type="NCBI Taxonomy" id="741705"/>
    <lineage>
        <taxon>Eukaryota</taxon>
        <taxon>Fungi</taxon>
        <taxon>Dikarya</taxon>
        <taxon>Basidiomycota</taxon>
        <taxon>Agaricomycotina</taxon>
        <taxon>Agaricomycetes</taxon>
        <taxon>Agaricomycetidae</taxon>
        <taxon>Boletales</taxon>
        <taxon>Coniophorineae</taxon>
        <taxon>Coniophoraceae</taxon>
        <taxon>Coniophora</taxon>
    </lineage>
</organism>